<dbReference type="Proteomes" id="UP001558613">
    <property type="component" value="Unassembled WGS sequence"/>
</dbReference>
<reference evidence="2 3" key="1">
    <citation type="submission" date="2023-09" db="EMBL/GenBank/DDBJ databases">
        <authorList>
            <person name="Wang M."/>
        </authorList>
    </citation>
    <scope>NUCLEOTIDE SEQUENCE [LARGE SCALE GENOMIC DNA]</scope>
    <source>
        <strain evidence="2">GT-2023</strain>
        <tissue evidence="2">Liver</tissue>
    </source>
</reference>
<protein>
    <submittedName>
        <fullName evidence="2">Uncharacterized protein</fullName>
    </submittedName>
</protein>
<gene>
    <name evidence="2" type="ORF">QQF64_010299</name>
</gene>
<accession>A0ABR3M778</accession>
<evidence type="ECO:0000313" key="2">
    <source>
        <dbReference type="EMBL" id="KAL1259722.1"/>
    </source>
</evidence>
<dbReference type="EMBL" id="JAYMGO010000016">
    <property type="protein sequence ID" value="KAL1259722.1"/>
    <property type="molecule type" value="Genomic_DNA"/>
</dbReference>
<organism evidence="2 3">
    <name type="scientific">Cirrhinus molitorella</name>
    <name type="common">mud carp</name>
    <dbReference type="NCBI Taxonomy" id="172907"/>
    <lineage>
        <taxon>Eukaryota</taxon>
        <taxon>Metazoa</taxon>
        <taxon>Chordata</taxon>
        <taxon>Craniata</taxon>
        <taxon>Vertebrata</taxon>
        <taxon>Euteleostomi</taxon>
        <taxon>Actinopterygii</taxon>
        <taxon>Neopterygii</taxon>
        <taxon>Teleostei</taxon>
        <taxon>Ostariophysi</taxon>
        <taxon>Cypriniformes</taxon>
        <taxon>Cyprinidae</taxon>
        <taxon>Labeoninae</taxon>
        <taxon>Labeonini</taxon>
        <taxon>Cirrhinus</taxon>
    </lineage>
</organism>
<feature type="region of interest" description="Disordered" evidence="1">
    <location>
        <begin position="13"/>
        <end position="32"/>
    </location>
</feature>
<feature type="compositionally biased region" description="Basic and acidic residues" evidence="1">
    <location>
        <begin position="21"/>
        <end position="32"/>
    </location>
</feature>
<name>A0ABR3M778_9TELE</name>
<evidence type="ECO:0000256" key="1">
    <source>
        <dbReference type="SAM" id="MobiDB-lite"/>
    </source>
</evidence>
<proteinExistence type="predicted"/>
<comment type="caution">
    <text evidence="2">The sequence shown here is derived from an EMBL/GenBank/DDBJ whole genome shotgun (WGS) entry which is preliminary data.</text>
</comment>
<sequence length="83" mass="9337">MATGVFIASIGRTSALQPQTRPREDEGLIPSKPEEVDSRLLEHRAPRCAARSRSTTSRTWSPIGEEKLKSEENHALNFFTTER</sequence>
<evidence type="ECO:0000313" key="3">
    <source>
        <dbReference type="Proteomes" id="UP001558613"/>
    </source>
</evidence>
<keyword evidence="3" id="KW-1185">Reference proteome</keyword>